<sequence length="182" mass="19429">MRFLNLLTLTLSISSLTLATPTPAQQLPYPANSTFFTGTPPSLVSANTPDPLIAWPHPHYYFTFNLPASSPESLAKITIAPEANQETIGFDLLKTVASQSTANTKEATVALESITQDPKSGLITMTFNPPISPGTTLTVTLQAYRNPGIPGTYLFRVQAFPAGENPVGLDLGVGSLSFHQLL</sequence>
<dbReference type="AlphaFoldDB" id="E0ULE5"/>
<evidence type="ECO:0000313" key="3">
    <source>
        <dbReference type="Proteomes" id="UP000008206"/>
    </source>
</evidence>
<gene>
    <name evidence="2" type="ordered locus">Cyan7822_5921</name>
</gene>
<evidence type="ECO:0000256" key="1">
    <source>
        <dbReference type="SAM" id="SignalP"/>
    </source>
</evidence>
<keyword evidence="3" id="KW-1185">Reference proteome</keyword>
<evidence type="ECO:0008006" key="4">
    <source>
        <dbReference type="Google" id="ProtNLM"/>
    </source>
</evidence>
<feature type="signal peptide" evidence="1">
    <location>
        <begin position="1"/>
        <end position="19"/>
    </location>
</feature>
<dbReference type="HOGENOM" id="CLU_112932_1_0_3"/>
<dbReference type="EMBL" id="CP002199">
    <property type="protein sequence ID" value="ADN17775.1"/>
    <property type="molecule type" value="Genomic_DNA"/>
</dbReference>
<evidence type="ECO:0000313" key="2">
    <source>
        <dbReference type="EMBL" id="ADN17775.1"/>
    </source>
</evidence>
<dbReference type="Pfam" id="PF10989">
    <property type="entry name" value="DUF2808"/>
    <property type="match status" value="1"/>
</dbReference>
<accession>E0ULE5</accession>
<dbReference type="OrthoDB" id="423147at2"/>
<reference evidence="3" key="1">
    <citation type="journal article" date="2011" name="MBio">
        <title>Novel metabolic attributes of the genus Cyanothece, comprising a group of unicellular nitrogen-fixing Cyanobacteria.</title>
        <authorList>
            <person name="Bandyopadhyay A."/>
            <person name="Elvitigala T."/>
            <person name="Welsh E."/>
            <person name="Stockel J."/>
            <person name="Liberton M."/>
            <person name="Min H."/>
            <person name="Sherman L.A."/>
            <person name="Pakrasi H.B."/>
        </authorList>
    </citation>
    <scope>NUCLEOTIDE SEQUENCE [LARGE SCALE GENOMIC DNA]</scope>
    <source>
        <strain evidence="3">PCC 7822</strain>
        <plasmid evidence="3">Cy782201</plasmid>
    </source>
</reference>
<protein>
    <recommendedName>
        <fullName evidence="4">DUF2808 domain-containing protein</fullName>
    </recommendedName>
</protein>
<geneLocation type="plasmid" evidence="2 3">
    <name>Cy782201</name>
</geneLocation>
<dbReference type="KEGG" id="cyj:Cyan7822_5921"/>
<keyword evidence="1" id="KW-0732">Signal</keyword>
<dbReference type="InterPro" id="IPR021256">
    <property type="entry name" value="DUF2808"/>
</dbReference>
<dbReference type="RefSeq" id="WP_013334525.1">
    <property type="nucleotide sequence ID" value="NC_014533.1"/>
</dbReference>
<name>E0ULE5_GLOV7</name>
<feature type="chain" id="PRO_5003141369" description="DUF2808 domain-containing protein" evidence="1">
    <location>
        <begin position="20"/>
        <end position="182"/>
    </location>
</feature>
<keyword evidence="2" id="KW-0614">Plasmid</keyword>
<organism evidence="2 3">
    <name type="scientific">Gloeothece verrucosa (strain PCC 7822)</name>
    <name type="common">Cyanothece sp. (strain PCC 7822)</name>
    <dbReference type="NCBI Taxonomy" id="497965"/>
    <lineage>
        <taxon>Bacteria</taxon>
        <taxon>Bacillati</taxon>
        <taxon>Cyanobacteriota</taxon>
        <taxon>Cyanophyceae</taxon>
        <taxon>Oscillatoriophycideae</taxon>
        <taxon>Chroococcales</taxon>
        <taxon>Aphanothecaceae</taxon>
        <taxon>Gloeothece</taxon>
        <taxon>Gloeothece verrucosa</taxon>
    </lineage>
</organism>
<proteinExistence type="predicted"/>
<dbReference type="Proteomes" id="UP000008206">
    <property type="component" value="Plasmid Cy782201"/>
</dbReference>